<comment type="function">
    <text evidence="7">Catalyzes the attachment of isoleucine to tRNA(Ile). As IleRS can inadvertently accommodate and process structurally similar amino acids such as valine, to avoid such errors it has two additional distinct tRNA(Ile)-dependent editing activities. One activity is designated as 'pretransfer' editing and involves the hydrolysis of activated Val-AMP. The other activity is designated 'posttransfer' editing and involves deacylation of mischarged Val-tRNA(Ile).</text>
</comment>
<keyword evidence="5" id="KW-0648">Protein biosynthesis</keyword>
<dbReference type="GO" id="GO:0000049">
    <property type="term" value="F:tRNA binding"/>
    <property type="evidence" value="ECO:0007669"/>
    <property type="project" value="InterPro"/>
</dbReference>
<evidence type="ECO:0000256" key="7">
    <source>
        <dbReference type="ARBA" id="ARBA00025217"/>
    </source>
</evidence>
<evidence type="ECO:0000256" key="5">
    <source>
        <dbReference type="ARBA" id="ARBA00022917"/>
    </source>
</evidence>
<proteinExistence type="predicted"/>
<dbReference type="GO" id="GO:0005737">
    <property type="term" value="C:cytoplasm"/>
    <property type="evidence" value="ECO:0007669"/>
    <property type="project" value="UniProtKB-UniRule"/>
</dbReference>
<evidence type="ECO:0000259" key="11">
    <source>
        <dbReference type="Pfam" id="PF08264"/>
    </source>
</evidence>
<dbReference type="NCBIfam" id="TIGR00392">
    <property type="entry name" value="ileS"/>
    <property type="match status" value="1"/>
</dbReference>
<evidence type="ECO:0000256" key="1">
    <source>
        <dbReference type="ARBA" id="ARBA00013165"/>
    </source>
</evidence>
<dbReference type="SUPFAM" id="SSF50677">
    <property type="entry name" value="ValRS/IleRS/LeuRS editing domain"/>
    <property type="match status" value="1"/>
</dbReference>
<dbReference type="GO" id="GO:0005524">
    <property type="term" value="F:ATP binding"/>
    <property type="evidence" value="ECO:0007669"/>
    <property type="project" value="UniProtKB-KW"/>
</dbReference>
<dbReference type="CDD" id="cd07961">
    <property type="entry name" value="Anticodon_Ia_Ile_ABEc"/>
    <property type="match status" value="1"/>
</dbReference>
<sequence>MFKEVNPKVSFPQIEEKIIKYWKENKTFEKSVESRPNNKPWTFLDGPPFVTGMPHYGSLLSSLPKDVFGRYWTMKGYRVRRVWGWDGHGLPIENKVENALQIKRKKDIEEKIGVKKFIEECKKYVREVSQEWEWYVDHIGRWVDFKNAYKTWDFDYMESVMWVFKQMYDKGYIYKGLRVSLYCPHCATPISNFEVAMDAENYKRVTESGTIYKYPLLGEKKSCLLAWSTTPWNKLATPALAVNPMLDYVKVEQNREFYILAKSTLKVLKKDAHKIIETFKGKKLIGKKFQPHYDFYKVEPGKKAFVVIGGKFVTAEEGTGIVTLAVYGEEDLEVMQKENIQMVFHVDEEGRIKNNVPKFAGMKYLAANKAVNEDLMERNLIYRDDSYTHSVAHCWRCGTRLFFNPQDAWYVNVQILKERMKKNNKPINWVPKHFKTGRFLKSMENAPDWNISRNRYWGSPVPVWECECQERFVPGSVKELEEASGKKINDLHKPEIDDITVKCKNCGRQAKRTPEVLDSWIEAGSASFAERHYPFDSFDYTQDKSASGKPEKLEDFFPPDFIAEYTGQIRAWFYVLHVIGTALYDSPAFKNVLVEGVILGTDGRKMSKNFKNYPDPKEMLTMYGGDALRLYLLGSPVMKGEDIRISEVEYRNQVRGMLLILWNVYNFFVTYANADQWSPSGQKTNNDSGQARMTNVLDRWILSRLQNITKLITRGYEEYNTSLVIESAWNFLNKDVSTWYVRRSRDRVGPTAPDGRDKNEAHHTLWTVLVEFSKLLAPIAPFITEEIFRNLTGQESVHLSSWPVVGKPVISESIDQQMQLARNVVEAGHAKRKGLGVKVRIPLGNLDVDIDGEYSIVQDSIWELVLGELNVKNIIVNNKLKYPKKEVKVSEEQLWKEGEIRELLRRIQGKRKELGLKPNDKIILTVPKEFADEKNFLMKRVLAKKIIFAKELKVSL</sequence>
<dbReference type="InterPro" id="IPR033709">
    <property type="entry name" value="Anticodon_Ile_ABEc"/>
</dbReference>
<evidence type="ECO:0000256" key="4">
    <source>
        <dbReference type="ARBA" id="ARBA00022840"/>
    </source>
</evidence>
<dbReference type="CDD" id="cd00818">
    <property type="entry name" value="IleRS_core"/>
    <property type="match status" value="1"/>
</dbReference>
<dbReference type="GO" id="GO:0004822">
    <property type="term" value="F:isoleucine-tRNA ligase activity"/>
    <property type="evidence" value="ECO:0007669"/>
    <property type="project" value="UniProtKB-UniRule"/>
</dbReference>
<dbReference type="Gene3D" id="3.40.50.620">
    <property type="entry name" value="HUPs"/>
    <property type="match status" value="2"/>
</dbReference>
<dbReference type="STRING" id="1802056.A2954_03310"/>
<accession>A0A1F7I7Y4</accession>
<dbReference type="SUPFAM" id="SSF47323">
    <property type="entry name" value="Anticodon-binding domain of a subclass of class I aminoacyl-tRNA synthetases"/>
    <property type="match status" value="1"/>
</dbReference>
<dbReference type="AlphaFoldDB" id="A0A1F7I7Y4"/>
<dbReference type="Pfam" id="PF08264">
    <property type="entry name" value="Anticodon_1"/>
    <property type="match status" value="1"/>
</dbReference>
<dbReference type="SUPFAM" id="SSF52374">
    <property type="entry name" value="Nucleotidylyl transferase"/>
    <property type="match status" value="1"/>
</dbReference>
<reference evidence="12 13" key="1">
    <citation type="journal article" date="2016" name="Nat. Commun.">
        <title>Thousands of microbial genomes shed light on interconnected biogeochemical processes in an aquifer system.</title>
        <authorList>
            <person name="Anantharaman K."/>
            <person name="Brown C.T."/>
            <person name="Hug L.A."/>
            <person name="Sharon I."/>
            <person name="Castelle C.J."/>
            <person name="Probst A.J."/>
            <person name="Thomas B.C."/>
            <person name="Singh A."/>
            <person name="Wilkins M.J."/>
            <person name="Karaoz U."/>
            <person name="Brodie E.L."/>
            <person name="Williams K.H."/>
            <person name="Hubbard S.S."/>
            <person name="Banfield J.F."/>
        </authorList>
    </citation>
    <scope>NUCLEOTIDE SEQUENCE [LARGE SCALE GENOMIC DNA]</scope>
</reference>
<dbReference type="Pfam" id="PF00133">
    <property type="entry name" value="tRNA-synt_1"/>
    <property type="match status" value="1"/>
</dbReference>
<dbReference type="InterPro" id="IPR023586">
    <property type="entry name" value="Ile-tRNA-ligase_type2"/>
</dbReference>
<keyword evidence="2 12" id="KW-0436">Ligase</keyword>
<dbReference type="GO" id="GO:0002161">
    <property type="term" value="F:aminoacyl-tRNA deacylase activity"/>
    <property type="evidence" value="ECO:0007669"/>
    <property type="project" value="InterPro"/>
</dbReference>
<keyword evidence="4" id="KW-0067">ATP-binding</keyword>
<organism evidence="12 13">
    <name type="scientific">Candidatus Roizmanbacteria bacterium RIFCSPLOWO2_01_FULL_37_12</name>
    <dbReference type="NCBI Taxonomy" id="1802056"/>
    <lineage>
        <taxon>Bacteria</taxon>
        <taxon>Candidatus Roizmaniibacteriota</taxon>
    </lineage>
</organism>
<evidence type="ECO:0000259" key="10">
    <source>
        <dbReference type="Pfam" id="PF00133"/>
    </source>
</evidence>
<evidence type="ECO:0000313" key="12">
    <source>
        <dbReference type="EMBL" id="OGK39479.1"/>
    </source>
</evidence>
<dbReference type="Gene3D" id="1.10.730.10">
    <property type="entry name" value="Isoleucyl-tRNA Synthetase, Domain 1"/>
    <property type="match status" value="1"/>
</dbReference>
<feature type="domain" description="Methionyl/Valyl/Leucyl/Isoleucyl-tRNA synthetase anticodon-binding" evidence="11">
    <location>
        <begin position="698"/>
        <end position="842"/>
    </location>
</feature>
<gene>
    <name evidence="12" type="ORF">A2954_03310</name>
</gene>
<feature type="domain" description="Aminoacyl-tRNA synthetase class Ia" evidence="10">
    <location>
        <begin position="18"/>
        <end position="641"/>
    </location>
</feature>
<dbReference type="EC" id="6.1.1.5" evidence="1 9"/>
<evidence type="ECO:0000256" key="6">
    <source>
        <dbReference type="ARBA" id="ARBA00023146"/>
    </source>
</evidence>
<dbReference type="InterPro" id="IPR009008">
    <property type="entry name" value="Val/Leu/Ile-tRNA-synth_edit"/>
</dbReference>
<dbReference type="InterPro" id="IPR002301">
    <property type="entry name" value="Ile-tRNA-ligase"/>
</dbReference>
<evidence type="ECO:0000256" key="2">
    <source>
        <dbReference type="ARBA" id="ARBA00022598"/>
    </source>
</evidence>
<dbReference type="EMBL" id="MGAG01000041">
    <property type="protein sequence ID" value="OGK39479.1"/>
    <property type="molecule type" value="Genomic_DNA"/>
</dbReference>
<keyword evidence="6" id="KW-0030">Aminoacyl-tRNA synthetase</keyword>
<comment type="catalytic activity">
    <reaction evidence="8">
        <text>tRNA(Ile) + L-isoleucine + ATP = L-isoleucyl-tRNA(Ile) + AMP + diphosphate</text>
        <dbReference type="Rhea" id="RHEA:11060"/>
        <dbReference type="Rhea" id="RHEA-COMP:9666"/>
        <dbReference type="Rhea" id="RHEA-COMP:9695"/>
        <dbReference type="ChEBI" id="CHEBI:30616"/>
        <dbReference type="ChEBI" id="CHEBI:33019"/>
        <dbReference type="ChEBI" id="CHEBI:58045"/>
        <dbReference type="ChEBI" id="CHEBI:78442"/>
        <dbReference type="ChEBI" id="CHEBI:78528"/>
        <dbReference type="ChEBI" id="CHEBI:456215"/>
        <dbReference type="EC" id="6.1.1.5"/>
    </reaction>
</comment>
<evidence type="ECO:0000313" key="13">
    <source>
        <dbReference type="Proteomes" id="UP000177698"/>
    </source>
</evidence>
<dbReference type="Proteomes" id="UP000177698">
    <property type="component" value="Unassembled WGS sequence"/>
</dbReference>
<evidence type="ECO:0000256" key="9">
    <source>
        <dbReference type="NCBIfam" id="TIGR00392"/>
    </source>
</evidence>
<dbReference type="InterPro" id="IPR002300">
    <property type="entry name" value="aa-tRNA-synth_Ia"/>
</dbReference>
<dbReference type="InterPro" id="IPR014729">
    <property type="entry name" value="Rossmann-like_a/b/a_fold"/>
</dbReference>
<evidence type="ECO:0000256" key="8">
    <source>
        <dbReference type="ARBA" id="ARBA00048359"/>
    </source>
</evidence>
<dbReference type="PANTHER" id="PTHR42780:SF1">
    <property type="entry name" value="ISOLEUCINE--TRNA LIGASE, CYTOPLASMIC"/>
    <property type="match status" value="1"/>
</dbReference>
<keyword evidence="3" id="KW-0547">Nucleotide-binding</keyword>
<dbReference type="GO" id="GO:0006428">
    <property type="term" value="P:isoleucyl-tRNA aminoacylation"/>
    <property type="evidence" value="ECO:0007669"/>
    <property type="project" value="UniProtKB-UniRule"/>
</dbReference>
<evidence type="ECO:0000256" key="3">
    <source>
        <dbReference type="ARBA" id="ARBA00022741"/>
    </source>
</evidence>
<comment type="caution">
    <text evidence="12">The sequence shown here is derived from an EMBL/GenBank/DDBJ whole genome shotgun (WGS) entry which is preliminary data.</text>
</comment>
<protein>
    <recommendedName>
        <fullName evidence="1 9">Isoleucine--tRNA ligase</fullName>
        <ecNumber evidence="1 9">6.1.1.5</ecNumber>
    </recommendedName>
</protein>
<dbReference type="PRINTS" id="PR00984">
    <property type="entry name" value="TRNASYNTHILE"/>
</dbReference>
<dbReference type="InterPro" id="IPR013155">
    <property type="entry name" value="M/V/L/I-tRNA-synth_anticd-bd"/>
</dbReference>
<name>A0A1F7I7Y4_9BACT</name>
<dbReference type="PANTHER" id="PTHR42780">
    <property type="entry name" value="SOLEUCYL-TRNA SYNTHETASE"/>
    <property type="match status" value="1"/>
</dbReference>
<dbReference type="InterPro" id="IPR009080">
    <property type="entry name" value="tRNAsynth_Ia_anticodon-bd"/>
</dbReference>